<accession>A0ABD3FVS2</accession>
<gene>
    <name evidence="2" type="ORF">V7S43_004388</name>
</gene>
<keyword evidence="3" id="KW-1185">Reference proteome</keyword>
<feature type="compositionally biased region" description="Basic and acidic residues" evidence="1">
    <location>
        <begin position="58"/>
        <end position="71"/>
    </location>
</feature>
<dbReference type="AlphaFoldDB" id="A0ABD3FVS2"/>
<evidence type="ECO:0000313" key="2">
    <source>
        <dbReference type="EMBL" id="KAL3670072.1"/>
    </source>
</evidence>
<reference evidence="2 3" key="1">
    <citation type="submission" date="2024-09" db="EMBL/GenBank/DDBJ databases">
        <title>Genome sequencing and assembly of Phytophthora oleae, isolate VK10A, causative agent of rot of olive drupes.</title>
        <authorList>
            <person name="Conti Taguali S."/>
            <person name="Riolo M."/>
            <person name="La Spada F."/>
            <person name="Cacciola S.O."/>
            <person name="Dionisio G."/>
        </authorList>
    </citation>
    <scope>NUCLEOTIDE SEQUENCE [LARGE SCALE GENOMIC DNA]</scope>
    <source>
        <strain evidence="2 3">VK10A</strain>
    </source>
</reference>
<evidence type="ECO:0000313" key="3">
    <source>
        <dbReference type="Proteomes" id="UP001632037"/>
    </source>
</evidence>
<organism evidence="2 3">
    <name type="scientific">Phytophthora oleae</name>
    <dbReference type="NCBI Taxonomy" id="2107226"/>
    <lineage>
        <taxon>Eukaryota</taxon>
        <taxon>Sar</taxon>
        <taxon>Stramenopiles</taxon>
        <taxon>Oomycota</taxon>
        <taxon>Peronosporomycetes</taxon>
        <taxon>Peronosporales</taxon>
        <taxon>Peronosporaceae</taxon>
        <taxon>Phytophthora</taxon>
    </lineage>
</organism>
<protein>
    <submittedName>
        <fullName evidence="2">Uncharacterized protein</fullName>
    </submittedName>
</protein>
<comment type="caution">
    <text evidence="2">The sequence shown here is derived from an EMBL/GenBank/DDBJ whole genome shotgun (WGS) entry which is preliminary data.</text>
</comment>
<sequence length="216" mass="24176">MTGRKAARPPDPYQGLDAEGPVTAEAGTTSQTIERRARTEADENKPFRNISTTPGRSGGDESDRGKQQQDHRHQHYAAVRAAIYKPARPGAWGVQGTARLMATLSRDWDSGNVDRGAPEDDDMRVEALRPCLVRDDPRLRIITERKDALLSAYLNGRLELPHPPFFINEVLPALQRTQLREYHDRFLLYRLTATAPLVVRIPKGVSQRQSFAAVLS</sequence>
<feature type="region of interest" description="Disordered" evidence="1">
    <location>
        <begin position="1"/>
        <end position="74"/>
    </location>
</feature>
<proteinExistence type="predicted"/>
<feature type="compositionally biased region" description="Basic and acidic residues" evidence="1">
    <location>
        <begin position="33"/>
        <end position="46"/>
    </location>
</feature>
<evidence type="ECO:0000256" key="1">
    <source>
        <dbReference type="SAM" id="MobiDB-lite"/>
    </source>
</evidence>
<dbReference type="EMBL" id="JBIMZQ010000007">
    <property type="protein sequence ID" value="KAL3670072.1"/>
    <property type="molecule type" value="Genomic_DNA"/>
</dbReference>
<name>A0ABD3FVS2_9STRA</name>
<dbReference type="Proteomes" id="UP001632037">
    <property type="component" value="Unassembled WGS sequence"/>
</dbReference>